<comment type="caution">
    <text evidence="3">The sequence shown here is derived from an EMBL/GenBank/DDBJ whole genome shotgun (WGS) entry which is preliminary data.</text>
</comment>
<evidence type="ECO:0000259" key="2">
    <source>
        <dbReference type="Pfam" id="PF22664"/>
    </source>
</evidence>
<dbReference type="InterPro" id="IPR023213">
    <property type="entry name" value="CAT-like_dom_sf"/>
</dbReference>
<name>A0A9P9A216_9PEZI</name>
<evidence type="ECO:0000313" key="4">
    <source>
        <dbReference type="Proteomes" id="UP000758603"/>
    </source>
</evidence>
<dbReference type="GeneID" id="70127907"/>
<keyword evidence="4" id="KW-1185">Reference proteome</keyword>
<sequence>MTKARFEDVVGQFPQLKSYNHGFDVVTALEAAITDIVANIPWLGEQVVHECGINGSSGIIRTAPWPTDLDVANRILYVKDHTEVCPSYDELLENSGPVSMLDGSLLCPLPGFPLSYDVAKIGGAAPVVAVQASFIRGGVIINFSNQHNVMDASGMFVFIMLLAIAMQGKSLPQAYIDQANSDRTKVIPLLEPGEPLRDHSHLLKQVDLPPSVKAPPIPSEWAFFRLRQDGIPQIKAAASNKDEFEAPVTYISTNDALCAFYWKRLATVRLKNGSVNPSASSKFSRAIDARAAVGAPPAYMGQLVYHAATRATYQELGSAELTLSRLASRMRIDLDASNNEWAVRSYATFLAGVSDKSQLVYAGGLNPTLDVGGSSMAQTTTGALKFGVLGTPSLLRRPNLFPVPGLMYVYPPELDTGDLPILVCLNEQDMEGLRTDAEWSAYAEFIG</sequence>
<dbReference type="Proteomes" id="UP000758603">
    <property type="component" value="Unassembled WGS sequence"/>
</dbReference>
<keyword evidence="1" id="KW-0808">Transferase</keyword>
<dbReference type="RefSeq" id="XP_045963068.1">
    <property type="nucleotide sequence ID" value="XM_046099015.1"/>
</dbReference>
<evidence type="ECO:0000256" key="1">
    <source>
        <dbReference type="ARBA" id="ARBA00022679"/>
    </source>
</evidence>
<gene>
    <name evidence="3" type="ORF">BKA67DRAFT_529127</name>
</gene>
<dbReference type="EMBL" id="JAGPXC010000001">
    <property type="protein sequence ID" value="KAH6658937.1"/>
    <property type="molecule type" value="Genomic_DNA"/>
</dbReference>
<dbReference type="AlphaFoldDB" id="A0A9P9A216"/>
<organism evidence="3 4">
    <name type="scientific">Truncatella angustata</name>
    <dbReference type="NCBI Taxonomy" id="152316"/>
    <lineage>
        <taxon>Eukaryota</taxon>
        <taxon>Fungi</taxon>
        <taxon>Dikarya</taxon>
        <taxon>Ascomycota</taxon>
        <taxon>Pezizomycotina</taxon>
        <taxon>Sordariomycetes</taxon>
        <taxon>Xylariomycetidae</taxon>
        <taxon>Amphisphaeriales</taxon>
        <taxon>Sporocadaceae</taxon>
        <taxon>Truncatella</taxon>
    </lineage>
</organism>
<protein>
    <submittedName>
        <fullName evidence="3">Trichothecene biosynthesis acetyltransferase</fullName>
    </submittedName>
</protein>
<dbReference type="PANTHER" id="PTHR31896:SF64">
    <property type="entry name" value="TRICHOTHECENE 3-O-ACETYLTRANSFERASE"/>
    <property type="match status" value="1"/>
</dbReference>
<proteinExistence type="predicted"/>
<accession>A0A9P9A216</accession>
<dbReference type="Pfam" id="PF22664">
    <property type="entry name" value="TRI-like_N"/>
    <property type="match status" value="1"/>
</dbReference>
<feature type="domain" description="Trichothecene 3-O-acetyltransferase-like N-terminal" evidence="2">
    <location>
        <begin position="23"/>
        <end position="163"/>
    </location>
</feature>
<dbReference type="Gene3D" id="3.30.559.10">
    <property type="entry name" value="Chloramphenicol acetyltransferase-like domain"/>
    <property type="match status" value="2"/>
</dbReference>
<dbReference type="InterPro" id="IPR054710">
    <property type="entry name" value="Tri101-like_N"/>
</dbReference>
<dbReference type="PANTHER" id="PTHR31896">
    <property type="entry name" value="FAMILY REGULATORY PROTEIN, PUTATIVE (AFU_ORTHOLOGUE AFUA_3G14730)-RELATED"/>
    <property type="match status" value="1"/>
</dbReference>
<reference evidence="3" key="1">
    <citation type="journal article" date="2021" name="Nat. Commun.">
        <title>Genetic determinants of endophytism in the Arabidopsis root mycobiome.</title>
        <authorList>
            <person name="Mesny F."/>
            <person name="Miyauchi S."/>
            <person name="Thiergart T."/>
            <person name="Pickel B."/>
            <person name="Atanasova L."/>
            <person name="Karlsson M."/>
            <person name="Huettel B."/>
            <person name="Barry K.W."/>
            <person name="Haridas S."/>
            <person name="Chen C."/>
            <person name="Bauer D."/>
            <person name="Andreopoulos W."/>
            <person name="Pangilinan J."/>
            <person name="LaButti K."/>
            <person name="Riley R."/>
            <person name="Lipzen A."/>
            <person name="Clum A."/>
            <person name="Drula E."/>
            <person name="Henrissat B."/>
            <person name="Kohler A."/>
            <person name="Grigoriev I.V."/>
            <person name="Martin F.M."/>
            <person name="Hacquard S."/>
        </authorList>
    </citation>
    <scope>NUCLEOTIDE SEQUENCE</scope>
    <source>
        <strain evidence="3">MPI-SDFR-AT-0073</strain>
    </source>
</reference>
<dbReference type="GO" id="GO:0016740">
    <property type="term" value="F:transferase activity"/>
    <property type="evidence" value="ECO:0007669"/>
    <property type="project" value="UniProtKB-KW"/>
</dbReference>
<evidence type="ECO:0000313" key="3">
    <source>
        <dbReference type="EMBL" id="KAH6658937.1"/>
    </source>
</evidence>
<dbReference type="OrthoDB" id="1862401at2759"/>
<dbReference type="InterPro" id="IPR051283">
    <property type="entry name" value="Sec_Metabolite_Acyltrans"/>
</dbReference>